<comment type="caution">
    <text evidence="2">The sequence shown here is derived from an EMBL/GenBank/DDBJ whole genome shotgun (WGS) entry which is preliminary data.</text>
</comment>
<feature type="transmembrane region" description="Helical" evidence="1">
    <location>
        <begin position="238"/>
        <end position="260"/>
    </location>
</feature>
<feature type="transmembrane region" description="Helical" evidence="1">
    <location>
        <begin position="203"/>
        <end position="226"/>
    </location>
</feature>
<evidence type="ECO:0000313" key="3">
    <source>
        <dbReference type="Proteomes" id="UP001595279"/>
    </source>
</evidence>
<keyword evidence="3" id="KW-1185">Reference proteome</keyword>
<keyword evidence="1" id="KW-1133">Transmembrane helix</keyword>
<dbReference type="RefSeq" id="WP_390269874.1">
    <property type="nucleotide sequence ID" value="NZ_JBHRSA010000025.1"/>
</dbReference>
<dbReference type="Proteomes" id="UP001595279">
    <property type="component" value="Unassembled WGS sequence"/>
</dbReference>
<protein>
    <recommendedName>
        <fullName evidence="4">Zinc ribbon domain-containing protein</fullName>
    </recommendedName>
</protein>
<dbReference type="EMBL" id="JBHRSA010000025">
    <property type="protein sequence ID" value="MFC3039774.1"/>
    <property type="molecule type" value="Genomic_DNA"/>
</dbReference>
<feature type="transmembrane region" description="Helical" evidence="1">
    <location>
        <begin position="91"/>
        <end position="113"/>
    </location>
</feature>
<keyword evidence="1" id="KW-0472">Membrane</keyword>
<keyword evidence="1" id="KW-0812">Transmembrane</keyword>
<sequence>MISCPSCQHQQETGRFCGACGANMEQGPQQQDAPVSPSQTVQSAAVTGSAAEVQPSAASSQVKYAPSGYGYYFLDVLKNPTTAFRSGESHLAYGLINIALFLVTFSLAVYFLISSLVQSMSGFVGIFESDMAAMEVPFFGVMFRVAWVGLIFAAISFVSSVVIAKLARSQATFKEFTAQFGGLFVPFAVVGVVAILSGLAGSITVTLTLLLLALTFITFIVPVVMVAEKGRGTTDQGVYLSLGSSLIAMILSYIVVRNYILGAMEGLSQWGEMFMGGML</sequence>
<evidence type="ECO:0000313" key="2">
    <source>
        <dbReference type="EMBL" id="MFC3039774.1"/>
    </source>
</evidence>
<feature type="transmembrane region" description="Helical" evidence="1">
    <location>
        <begin position="141"/>
        <end position="164"/>
    </location>
</feature>
<evidence type="ECO:0000256" key="1">
    <source>
        <dbReference type="SAM" id="Phobius"/>
    </source>
</evidence>
<accession>A0ABV7CTR9</accession>
<proteinExistence type="predicted"/>
<reference evidence="3" key="1">
    <citation type="journal article" date="2019" name="Int. J. Syst. Evol. Microbiol.">
        <title>The Global Catalogue of Microorganisms (GCM) 10K type strain sequencing project: providing services to taxonomists for standard genome sequencing and annotation.</title>
        <authorList>
            <consortium name="The Broad Institute Genomics Platform"/>
            <consortium name="The Broad Institute Genome Sequencing Center for Infectious Disease"/>
            <person name="Wu L."/>
            <person name="Ma J."/>
        </authorList>
    </citation>
    <scope>NUCLEOTIDE SEQUENCE [LARGE SCALE GENOMIC DNA]</scope>
    <source>
        <strain evidence="3">KCTC 13128</strain>
    </source>
</reference>
<name>A0ABV7CTR9_9BACI</name>
<organism evidence="2 3">
    <name type="scientific">Virgibacillus xinjiangensis</name>
    <dbReference type="NCBI Taxonomy" id="393090"/>
    <lineage>
        <taxon>Bacteria</taxon>
        <taxon>Bacillati</taxon>
        <taxon>Bacillota</taxon>
        <taxon>Bacilli</taxon>
        <taxon>Bacillales</taxon>
        <taxon>Bacillaceae</taxon>
        <taxon>Virgibacillus</taxon>
    </lineage>
</organism>
<feature type="transmembrane region" description="Helical" evidence="1">
    <location>
        <begin position="176"/>
        <end position="197"/>
    </location>
</feature>
<evidence type="ECO:0008006" key="4">
    <source>
        <dbReference type="Google" id="ProtNLM"/>
    </source>
</evidence>
<gene>
    <name evidence="2" type="ORF">ACFOGI_05880</name>
</gene>